<dbReference type="EMBL" id="MU007029">
    <property type="protein sequence ID" value="KAF2431825.1"/>
    <property type="molecule type" value="Genomic_DNA"/>
</dbReference>
<reference evidence="3" key="1">
    <citation type="journal article" date="2020" name="Stud. Mycol.">
        <title>101 Dothideomycetes genomes: a test case for predicting lifestyles and emergence of pathogens.</title>
        <authorList>
            <person name="Haridas S."/>
            <person name="Albert R."/>
            <person name="Binder M."/>
            <person name="Bloem J."/>
            <person name="Labutti K."/>
            <person name="Salamov A."/>
            <person name="Andreopoulos B."/>
            <person name="Baker S."/>
            <person name="Barry K."/>
            <person name="Bills G."/>
            <person name="Bluhm B."/>
            <person name="Cannon C."/>
            <person name="Castanera R."/>
            <person name="Culley D."/>
            <person name="Daum C."/>
            <person name="Ezra D."/>
            <person name="Gonzalez J."/>
            <person name="Henrissat B."/>
            <person name="Kuo A."/>
            <person name="Liang C."/>
            <person name="Lipzen A."/>
            <person name="Lutzoni F."/>
            <person name="Magnuson J."/>
            <person name="Mondo S."/>
            <person name="Nolan M."/>
            <person name="Ohm R."/>
            <person name="Pangilinan J."/>
            <person name="Park H.-J."/>
            <person name="Ramirez L."/>
            <person name="Alfaro M."/>
            <person name="Sun H."/>
            <person name="Tritt A."/>
            <person name="Yoshinaga Y."/>
            <person name="Zwiers L.-H."/>
            <person name="Turgeon B."/>
            <person name="Goodwin S."/>
            <person name="Spatafora J."/>
            <person name="Crous P."/>
            <person name="Grigoriev I."/>
        </authorList>
    </citation>
    <scope>NUCLEOTIDE SEQUENCE</scope>
    <source>
        <strain evidence="3">CBS 130266</strain>
    </source>
</reference>
<feature type="region of interest" description="Disordered" evidence="1">
    <location>
        <begin position="206"/>
        <end position="225"/>
    </location>
</feature>
<evidence type="ECO:0000256" key="2">
    <source>
        <dbReference type="SAM" id="Phobius"/>
    </source>
</evidence>
<feature type="region of interest" description="Disordered" evidence="1">
    <location>
        <begin position="237"/>
        <end position="256"/>
    </location>
</feature>
<keyword evidence="4" id="KW-1185">Reference proteome</keyword>
<dbReference type="AlphaFoldDB" id="A0A9P4TZN6"/>
<dbReference type="Proteomes" id="UP000800235">
    <property type="component" value="Unassembled WGS sequence"/>
</dbReference>
<name>A0A9P4TZN6_9PEZI</name>
<keyword evidence="2" id="KW-1133">Transmembrane helix</keyword>
<comment type="caution">
    <text evidence="3">The sequence shown here is derived from an EMBL/GenBank/DDBJ whole genome shotgun (WGS) entry which is preliminary data.</text>
</comment>
<proteinExistence type="predicted"/>
<gene>
    <name evidence="3" type="ORF">EJ08DRAFT_165861</name>
</gene>
<feature type="region of interest" description="Disordered" evidence="1">
    <location>
        <begin position="168"/>
        <end position="190"/>
    </location>
</feature>
<keyword evidence="2" id="KW-0472">Membrane</keyword>
<evidence type="ECO:0000256" key="1">
    <source>
        <dbReference type="SAM" id="MobiDB-lite"/>
    </source>
</evidence>
<accession>A0A9P4TZN6</accession>
<organism evidence="3 4">
    <name type="scientific">Tothia fuscella</name>
    <dbReference type="NCBI Taxonomy" id="1048955"/>
    <lineage>
        <taxon>Eukaryota</taxon>
        <taxon>Fungi</taxon>
        <taxon>Dikarya</taxon>
        <taxon>Ascomycota</taxon>
        <taxon>Pezizomycotina</taxon>
        <taxon>Dothideomycetes</taxon>
        <taxon>Pleosporomycetidae</taxon>
        <taxon>Venturiales</taxon>
        <taxon>Cylindrosympodiaceae</taxon>
        <taxon>Tothia</taxon>
    </lineage>
</organism>
<protein>
    <submittedName>
        <fullName evidence="3">Uncharacterized protein</fullName>
    </submittedName>
</protein>
<sequence>MALTTSLGIGLAVGLGILFSSLICLGTYWFARRLRPAHAADDISHFKSVGDYDNEIYDSTSSPPPDYWNCLCRLATGGSSLIAYLDTCESHVQEFLETENKIGTHNYSRTSSERPRYVNPHQIEYELNPVIYGSNKFYSISTSSTEKLETTNSHPTDAEPVEEFKFAQPVHTKSSKEHPDMASSSLSRTLQEPSILKSNFANARPGDGFAYSQEHDGSSPGYGQLTREAEGTIAVGSAASPEQTMLPTPPASSPATEKASLIPLHIIDLRAGSHSCPQCDMTFESRIFSIDISKGSICGLFRVTFQVANKNHSASRLISSATSEVDTPASFRQKPFSVM</sequence>
<evidence type="ECO:0000313" key="3">
    <source>
        <dbReference type="EMBL" id="KAF2431825.1"/>
    </source>
</evidence>
<feature type="transmembrane region" description="Helical" evidence="2">
    <location>
        <begin position="6"/>
        <end position="31"/>
    </location>
</feature>
<evidence type="ECO:0000313" key="4">
    <source>
        <dbReference type="Proteomes" id="UP000800235"/>
    </source>
</evidence>
<keyword evidence="2" id="KW-0812">Transmembrane</keyword>